<name>A0ACB9IVH8_9ASTR</name>
<keyword evidence="2" id="KW-1185">Reference proteome</keyword>
<protein>
    <submittedName>
        <fullName evidence="1">Uncharacterized protein</fullName>
    </submittedName>
</protein>
<reference evidence="2" key="1">
    <citation type="journal article" date="2022" name="Mol. Ecol. Resour.">
        <title>The genomes of chicory, endive, great burdock and yacon provide insights into Asteraceae palaeo-polyploidization history and plant inulin production.</title>
        <authorList>
            <person name="Fan W."/>
            <person name="Wang S."/>
            <person name="Wang H."/>
            <person name="Wang A."/>
            <person name="Jiang F."/>
            <person name="Liu H."/>
            <person name="Zhao H."/>
            <person name="Xu D."/>
            <person name="Zhang Y."/>
        </authorList>
    </citation>
    <scope>NUCLEOTIDE SEQUENCE [LARGE SCALE GENOMIC DNA]</scope>
    <source>
        <strain evidence="2">cv. Yunnan</strain>
    </source>
</reference>
<reference evidence="1 2" key="2">
    <citation type="journal article" date="2022" name="Mol. Ecol. Resour.">
        <title>The genomes of chicory, endive, great burdock and yacon provide insights into Asteraceae paleo-polyploidization history and plant inulin production.</title>
        <authorList>
            <person name="Fan W."/>
            <person name="Wang S."/>
            <person name="Wang H."/>
            <person name="Wang A."/>
            <person name="Jiang F."/>
            <person name="Liu H."/>
            <person name="Zhao H."/>
            <person name="Xu D."/>
            <person name="Zhang Y."/>
        </authorList>
    </citation>
    <scope>NUCLEOTIDE SEQUENCE [LARGE SCALE GENOMIC DNA]</scope>
    <source>
        <strain evidence="2">cv. Yunnan</strain>
        <tissue evidence="1">Leaves</tissue>
    </source>
</reference>
<dbReference type="Proteomes" id="UP001056120">
    <property type="component" value="Linkage Group LG07"/>
</dbReference>
<accession>A0ACB9IVH8</accession>
<organism evidence="1 2">
    <name type="scientific">Smallanthus sonchifolius</name>
    <dbReference type="NCBI Taxonomy" id="185202"/>
    <lineage>
        <taxon>Eukaryota</taxon>
        <taxon>Viridiplantae</taxon>
        <taxon>Streptophyta</taxon>
        <taxon>Embryophyta</taxon>
        <taxon>Tracheophyta</taxon>
        <taxon>Spermatophyta</taxon>
        <taxon>Magnoliopsida</taxon>
        <taxon>eudicotyledons</taxon>
        <taxon>Gunneridae</taxon>
        <taxon>Pentapetalae</taxon>
        <taxon>asterids</taxon>
        <taxon>campanulids</taxon>
        <taxon>Asterales</taxon>
        <taxon>Asteraceae</taxon>
        <taxon>Asteroideae</taxon>
        <taxon>Heliantheae alliance</taxon>
        <taxon>Millerieae</taxon>
        <taxon>Smallanthus</taxon>
    </lineage>
</organism>
<evidence type="ECO:0000313" key="2">
    <source>
        <dbReference type="Proteomes" id="UP001056120"/>
    </source>
</evidence>
<sequence length="148" mass="16537">MLNALTKKEVASWNTLIMGYGMCGASDSALGLFESMKDERKVHQIEPKQLPYACMVDLFDRGQMVLAAADLIHTILRNVDLMILVALLKRKRRLRANDLGTEFHGFQHGSCFCSSNPFNIDSTRDVVTTLMAIKCIQDLADGSRFGPR</sequence>
<comment type="caution">
    <text evidence="1">The sequence shown here is derived from an EMBL/GenBank/DDBJ whole genome shotgun (WGS) entry which is preliminary data.</text>
</comment>
<gene>
    <name evidence="1" type="ORF">L1987_21406</name>
</gene>
<proteinExistence type="predicted"/>
<dbReference type="EMBL" id="CM042024">
    <property type="protein sequence ID" value="KAI3811678.1"/>
    <property type="molecule type" value="Genomic_DNA"/>
</dbReference>
<evidence type="ECO:0000313" key="1">
    <source>
        <dbReference type="EMBL" id="KAI3811678.1"/>
    </source>
</evidence>